<reference evidence="1 2" key="1">
    <citation type="submission" date="2015-06" db="EMBL/GenBank/DDBJ databases">
        <title>Improved classification and identification of acetic acid bacteria using matrix-assisted laser desorption/ionization time-of-flight mass spectrometry; Gluconobacter nephelii and Gluconobacter uchimurae are later heterotypic synonyms of Gluconobacter japonicus and Gluconobacter oxydans, respectively.</title>
        <authorList>
            <person name="Li L."/>
            <person name="Cleenwerck I."/>
            <person name="De Vuyst L."/>
            <person name="Vandamme P."/>
        </authorList>
    </citation>
    <scope>NUCLEOTIDE SEQUENCE [LARGE SCALE GENOMIC DNA]</scope>
    <source>
        <strain evidence="1 2">LMG 1699</strain>
    </source>
</reference>
<dbReference type="OrthoDB" id="9788272at2"/>
<organism evidence="1 2">
    <name type="scientific">Acetobacter malorum</name>
    <dbReference type="NCBI Taxonomy" id="178901"/>
    <lineage>
        <taxon>Bacteria</taxon>
        <taxon>Pseudomonadati</taxon>
        <taxon>Pseudomonadota</taxon>
        <taxon>Alphaproteobacteria</taxon>
        <taxon>Acetobacterales</taxon>
        <taxon>Acetobacteraceae</taxon>
        <taxon>Acetobacter</taxon>
    </lineage>
</organism>
<name>A0A149UPP2_9PROT</name>
<proteinExistence type="predicted"/>
<dbReference type="CDD" id="cd04183">
    <property type="entry name" value="GT2_BcE_like"/>
    <property type="match status" value="1"/>
</dbReference>
<dbReference type="PIRSF" id="PIRSF028162">
    <property type="entry name" value="BcbE_prd"/>
    <property type="match status" value="1"/>
</dbReference>
<dbReference type="Gene3D" id="3.90.550.10">
    <property type="entry name" value="Spore Coat Polysaccharide Biosynthesis Protein SpsA, Chain A"/>
    <property type="match status" value="1"/>
</dbReference>
<protein>
    <submittedName>
        <fullName evidence="1">Capsular biosynthesis protein</fullName>
    </submittedName>
</protein>
<dbReference type="PATRIC" id="fig|178901.14.peg.3137"/>
<evidence type="ECO:0000313" key="2">
    <source>
        <dbReference type="Proteomes" id="UP000075377"/>
    </source>
</evidence>
<dbReference type="EMBL" id="LHZX01000268">
    <property type="protein sequence ID" value="KXV69726.1"/>
    <property type="molecule type" value="Genomic_DNA"/>
</dbReference>
<gene>
    <name evidence="1" type="ORF">AD951_05270</name>
</gene>
<dbReference type="InterPro" id="IPR016873">
    <property type="entry name" value="Caps_polysacc_synth_BcbE_prd"/>
</dbReference>
<accession>A0A149UPP2</accession>
<dbReference type="AlphaFoldDB" id="A0A149UPP2"/>
<sequence length="243" mass="27859">MIVIPMAGLSRRFTEAGYKLPKYMLPVGENTVFSLAVSSFKNYFATEKFVFIARNVAETKNFIVSECHRIGVKNYEIIILDTPTRGQAETVQLGVTRSEYSLETPLTIFNIDTFRKNFSFPSASWFSYSDGYLEVFKGEGKNWSYVAPSKNQTEPLVIRTTEKDPISDLCCDGLYYFSRTSDFLWSLEKEKQEPSMPELYIAPLYNHLIKKGSSIHYNLVNKNDIVFCGIPKEYDDVLNNISF</sequence>
<dbReference type="InterPro" id="IPR029044">
    <property type="entry name" value="Nucleotide-diphossugar_trans"/>
</dbReference>
<dbReference type="Proteomes" id="UP000075377">
    <property type="component" value="Unassembled WGS sequence"/>
</dbReference>
<dbReference type="RefSeq" id="WP_061500039.1">
    <property type="nucleotide sequence ID" value="NZ_LHZX01000268.1"/>
</dbReference>
<comment type="caution">
    <text evidence="1">The sequence shown here is derived from an EMBL/GenBank/DDBJ whole genome shotgun (WGS) entry which is preliminary data.</text>
</comment>
<dbReference type="SUPFAM" id="SSF53448">
    <property type="entry name" value="Nucleotide-diphospho-sugar transferases"/>
    <property type="match status" value="1"/>
</dbReference>
<evidence type="ECO:0000313" key="1">
    <source>
        <dbReference type="EMBL" id="KXV69726.1"/>
    </source>
</evidence>